<evidence type="ECO:0000256" key="11">
    <source>
        <dbReference type="ARBA" id="ARBA00048017"/>
    </source>
</evidence>
<keyword evidence="10" id="KW-0539">Nucleus</keyword>
<dbReference type="PANTHER" id="PTHR13808">
    <property type="entry name" value="CBP/P300-RELATED"/>
    <property type="match status" value="1"/>
</dbReference>
<keyword evidence="5" id="KW-0479">Metal-binding</keyword>
<dbReference type="InterPro" id="IPR013178">
    <property type="entry name" value="Histone_AcTrfase_Rtt109/CBP"/>
</dbReference>
<evidence type="ECO:0000256" key="3">
    <source>
        <dbReference type="ARBA" id="ARBA00013184"/>
    </source>
</evidence>
<gene>
    <name evidence="13" type="ORF">Sjap_024337</name>
</gene>
<dbReference type="EC" id="2.3.1.48" evidence="3"/>
<evidence type="ECO:0000256" key="2">
    <source>
        <dbReference type="ARBA" id="ARBA00004123"/>
    </source>
</evidence>
<evidence type="ECO:0000259" key="12">
    <source>
        <dbReference type="PROSITE" id="PS51727"/>
    </source>
</evidence>
<dbReference type="Pfam" id="PF08214">
    <property type="entry name" value="HAT_KAT11"/>
    <property type="match status" value="1"/>
</dbReference>
<sequence>MVEKVHEALEEKCAKCGGWQHHICALFNDTKNEEEELNYTCPKCYIQEFQHGERVPLPPSAVPGAKELPRTSHSDHIERKLFASLEQERRERADVLGKNLTDVGAEVLTVRVVCIVDKSCKVNQRFWNVLQRENYPQEFPYKSKVILLFQNIEQVDVILFAMFAQEYGPECDYPNKDTVYILYIDSVKYLSPQIKTVHGEALRTFVFHELLLGYLDYCKRQGLPKCHIWVSVYDRQGDQRKHCGRFFLLI</sequence>
<keyword evidence="5" id="KW-0863">Zinc-finger</keyword>
<dbReference type="PANTHER" id="PTHR13808:SF1">
    <property type="entry name" value="HISTONE ACETYLTRANSFERASE"/>
    <property type="match status" value="1"/>
</dbReference>
<comment type="caution">
    <text evidence="13">The sequence shown here is derived from an EMBL/GenBank/DDBJ whole genome shotgun (WGS) entry which is preliminary data.</text>
</comment>
<evidence type="ECO:0000256" key="8">
    <source>
        <dbReference type="ARBA" id="ARBA00023015"/>
    </source>
</evidence>
<dbReference type="Gene3D" id="3.30.40.10">
    <property type="entry name" value="Zinc/RING finger domain, C3HC4 (zinc finger)"/>
    <property type="match status" value="1"/>
</dbReference>
<evidence type="ECO:0000256" key="1">
    <source>
        <dbReference type="ARBA" id="ARBA00002581"/>
    </source>
</evidence>
<protein>
    <recommendedName>
        <fullName evidence="3">histone acetyltransferase</fullName>
        <ecNumber evidence="3">2.3.1.48</ecNumber>
    </recommendedName>
</protein>
<dbReference type="AlphaFoldDB" id="A0AAP0EFD0"/>
<dbReference type="InterPro" id="IPR013083">
    <property type="entry name" value="Znf_RING/FYVE/PHD"/>
</dbReference>
<dbReference type="EMBL" id="JBBNAE010000010">
    <property type="protein sequence ID" value="KAK9091160.1"/>
    <property type="molecule type" value="Genomic_DNA"/>
</dbReference>
<accession>A0AAP0EFD0</accession>
<name>A0AAP0EFD0_9MAGN</name>
<dbReference type="GO" id="GO:0004402">
    <property type="term" value="F:histone acetyltransferase activity"/>
    <property type="evidence" value="ECO:0007669"/>
    <property type="project" value="InterPro"/>
</dbReference>
<dbReference type="GO" id="GO:0031490">
    <property type="term" value="F:chromatin DNA binding"/>
    <property type="evidence" value="ECO:0007669"/>
    <property type="project" value="TreeGrafter"/>
</dbReference>
<keyword evidence="8" id="KW-0805">Transcription regulation</keyword>
<dbReference type="GO" id="GO:0045944">
    <property type="term" value="P:positive regulation of transcription by RNA polymerase II"/>
    <property type="evidence" value="ECO:0007669"/>
    <property type="project" value="TreeGrafter"/>
</dbReference>
<keyword evidence="9" id="KW-0804">Transcription</keyword>
<dbReference type="InterPro" id="IPR011011">
    <property type="entry name" value="Znf_FYVE_PHD"/>
</dbReference>
<evidence type="ECO:0000256" key="10">
    <source>
        <dbReference type="ARBA" id="ARBA00023242"/>
    </source>
</evidence>
<proteinExistence type="predicted"/>
<reference evidence="13 14" key="1">
    <citation type="submission" date="2024-01" db="EMBL/GenBank/DDBJ databases">
        <title>Genome assemblies of Stephania.</title>
        <authorList>
            <person name="Yang L."/>
        </authorList>
    </citation>
    <scope>NUCLEOTIDE SEQUENCE [LARGE SCALE GENOMIC DNA]</scope>
    <source>
        <strain evidence="13">QJT</strain>
        <tissue evidence="13">Leaf</tissue>
    </source>
</reference>
<evidence type="ECO:0000256" key="5">
    <source>
        <dbReference type="ARBA" id="ARBA00022771"/>
    </source>
</evidence>
<evidence type="ECO:0000256" key="6">
    <source>
        <dbReference type="ARBA" id="ARBA00022833"/>
    </source>
</evidence>
<dbReference type="GO" id="GO:0000123">
    <property type="term" value="C:histone acetyltransferase complex"/>
    <property type="evidence" value="ECO:0007669"/>
    <property type="project" value="TreeGrafter"/>
</dbReference>
<comment type="catalytic activity">
    <reaction evidence="11">
        <text>L-lysyl-[protein] + acetyl-CoA = N(6)-acetyl-L-lysyl-[protein] + CoA + H(+)</text>
        <dbReference type="Rhea" id="RHEA:45948"/>
        <dbReference type="Rhea" id="RHEA-COMP:9752"/>
        <dbReference type="Rhea" id="RHEA-COMP:10731"/>
        <dbReference type="ChEBI" id="CHEBI:15378"/>
        <dbReference type="ChEBI" id="CHEBI:29969"/>
        <dbReference type="ChEBI" id="CHEBI:57287"/>
        <dbReference type="ChEBI" id="CHEBI:57288"/>
        <dbReference type="ChEBI" id="CHEBI:61930"/>
        <dbReference type="EC" id="2.3.1.48"/>
    </reaction>
</comment>
<dbReference type="PROSITE" id="PS51727">
    <property type="entry name" value="CBP_P300_HAT"/>
    <property type="match status" value="1"/>
</dbReference>
<dbReference type="GO" id="GO:0005634">
    <property type="term" value="C:nucleus"/>
    <property type="evidence" value="ECO:0007669"/>
    <property type="project" value="UniProtKB-SubCell"/>
</dbReference>
<evidence type="ECO:0000256" key="7">
    <source>
        <dbReference type="ARBA" id="ARBA00022853"/>
    </source>
</evidence>
<keyword evidence="14" id="KW-1185">Reference proteome</keyword>
<dbReference type="GO" id="GO:0008270">
    <property type="term" value="F:zinc ion binding"/>
    <property type="evidence" value="ECO:0007669"/>
    <property type="project" value="UniProtKB-KW"/>
</dbReference>
<dbReference type="GO" id="GO:0003713">
    <property type="term" value="F:transcription coactivator activity"/>
    <property type="evidence" value="ECO:0007669"/>
    <property type="project" value="TreeGrafter"/>
</dbReference>
<organism evidence="13 14">
    <name type="scientific">Stephania japonica</name>
    <dbReference type="NCBI Taxonomy" id="461633"/>
    <lineage>
        <taxon>Eukaryota</taxon>
        <taxon>Viridiplantae</taxon>
        <taxon>Streptophyta</taxon>
        <taxon>Embryophyta</taxon>
        <taxon>Tracheophyta</taxon>
        <taxon>Spermatophyta</taxon>
        <taxon>Magnoliopsida</taxon>
        <taxon>Ranunculales</taxon>
        <taxon>Menispermaceae</taxon>
        <taxon>Menispermoideae</taxon>
        <taxon>Cissampelideae</taxon>
        <taxon>Stephania</taxon>
    </lineage>
</organism>
<feature type="domain" description="CBP/p300-type HAT" evidence="12">
    <location>
        <begin position="62"/>
        <end position="250"/>
    </location>
</feature>
<dbReference type="SUPFAM" id="SSF57903">
    <property type="entry name" value="FYVE/PHD zinc finger"/>
    <property type="match status" value="1"/>
</dbReference>
<comment type="function">
    <text evidence="1">Acetyltransferase enzyme. Acetylates histones, giving a specific tag for transcriptional activation.</text>
</comment>
<keyword evidence="7" id="KW-0156">Chromatin regulator</keyword>
<evidence type="ECO:0000256" key="4">
    <source>
        <dbReference type="ARBA" id="ARBA00022679"/>
    </source>
</evidence>
<dbReference type="GO" id="GO:0005667">
    <property type="term" value="C:transcription regulator complex"/>
    <property type="evidence" value="ECO:0007669"/>
    <property type="project" value="TreeGrafter"/>
</dbReference>
<comment type="subcellular location">
    <subcellularLocation>
        <location evidence="2">Nucleus</location>
    </subcellularLocation>
</comment>
<dbReference type="InterPro" id="IPR031162">
    <property type="entry name" value="CBP_P300_HAT"/>
</dbReference>
<keyword evidence="4" id="KW-0808">Transferase</keyword>
<evidence type="ECO:0000256" key="9">
    <source>
        <dbReference type="ARBA" id="ARBA00023163"/>
    </source>
</evidence>
<dbReference type="SMART" id="SM01250">
    <property type="entry name" value="KAT11"/>
    <property type="match status" value="1"/>
</dbReference>
<evidence type="ECO:0000313" key="13">
    <source>
        <dbReference type="EMBL" id="KAK9091160.1"/>
    </source>
</evidence>
<keyword evidence="6" id="KW-0862">Zinc</keyword>
<dbReference type="Proteomes" id="UP001417504">
    <property type="component" value="Unassembled WGS sequence"/>
</dbReference>
<evidence type="ECO:0000313" key="14">
    <source>
        <dbReference type="Proteomes" id="UP001417504"/>
    </source>
</evidence>